<sequence length="49" mass="5268">MTSRLIVFALWCAALLIGSVYSTYHAYSFYSDDADRPSASGAGGGPRHK</sequence>
<dbReference type="Proteomes" id="UP000520156">
    <property type="component" value="Unassembled WGS sequence"/>
</dbReference>
<organism evidence="1 2">
    <name type="scientific">Novosphingobium aerophilum</name>
    <dbReference type="NCBI Taxonomy" id="2839843"/>
    <lineage>
        <taxon>Bacteria</taxon>
        <taxon>Pseudomonadati</taxon>
        <taxon>Pseudomonadota</taxon>
        <taxon>Alphaproteobacteria</taxon>
        <taxon>Sphingomonadales</taxon>
        <taxon>Sphingomonadaceae</taxon>
        <taxon>Novosphingobium</taxon>
    </lineage>
</organism>
<keyword evidence="2" id="KW-1185">Reference proteome</keyword>
<comment type="caution">
    <text evidence="1">The sequence shown here is derived from an EMBL/GenBank/DDBJ whole genome shotgun (WGS) entry which is preliminary data.</text>
</comment>
<name>A0A7X1KAH0_9SPHN</name>
<evidence type="ECO:0000313" key="2">
    <source>
        <dbReference type="Proteomes" id="UP000520156"/>
    </source>
</evidence>
<gene>
    <name evidence="1" type="ORF">H7F49_00500</name>
</gene>
<evidence type="ECO:0000313" key="1">
    <source>
        <dbReference type="EMBL" id="MBC2650178.1"/>
    </source>
</evidence>
<proteinExistence type="predicted"/>
<reference evidence="1 2" key="1">
    <citation type="submission" date="2020-08" db="EMBL/GenBank/DDBJ databases">
        <title>The genome sequence of Novosphingobium flavum 4Y4.</title>
        <authorList>
            <person name="Liu Y."/>
        </authorList>
    </citation>
    <scope>NUCLEOTIDE SEQUENCE [LARGE SCALE GENOMIC DNA]</scope>
    <source>
        <strain evidence="1 2">4Y4</strain>
    </source>
</reference>
<dbReference type="EMBL" id="JACLAU010000001">
    <property type="protein sequence ID" value="MBC2650178.1"/>
    <property type="molecule type" value="Genomic_DNA"/>
</dbReference>
<protein>
    <submittedName>
        <fullName evidence="1">Uncharacterized protein</fullName>
    </submittedName>
</protein>
<accession>A0A7X1KAH0</accession>
<dbReference type="AlphaFoldDB" id="A0A7X1KAH0"/>
<dbReference type="RefSeq" id="WP_185681600.1">
    <property type="nucleotide sequence ID" value="NZ_JACLAU010000001.1"/>
</dbReference>